<dbReference type="RefSeq" id="XP_022251053.1">
    <property type="nucleotide sequence ID" value="XM_022395345.1"/>
</dbReference>
<sequence>MTVEGCGKIIKYAMFIANLIILICGIVVFSVGVWILADKSYMERLMGSNMYVSSAAILIATGVIVVIISFLGCMGSYKEVKCMLLTFFIFMFIIFIIMLVGGILGYVFRDEVDEKMKKEMLDSIPLYGNDTAVTEAWDQVQKNMKCCGMKTGDSTMPYAIWSLNRGFQADKKVPMSCCMGNEKCQASPTDSNSYKNTVIILFLNKKDIFNL</sequence>
<accession>A0ABM1T597</accession>
<protein>
    <recommendedName>
        <fullName evidence="6">Tetraspanin</fullName>
    </recommendedName>
</protein>
<organism evidence="7 8">
    <name type="scientific">Limulus polyphemus</name>
    <name type="common">Atlantic horseshoe crab</name>
    <dbReference type="NCBI Taxonomy" id="6850"/>
    <lineage>
        <taxon>Eukaryota</taxon>
        <taxon>Metazoa</taxon>
        <taxon>Ecdysozoa</taxon>
        <taxon>Arthropoda</taxon>
        <taxon>Chelicerata</taxon>
        <taxon>Merostomata</taxon>
        <taxon>Xiphosura</taxon>
        <taxon>Limulidae</taxon>
        <taxon>Limulus</taxon>
    </lineage>
</organism>
<feature type="transmembrane region" description="Helical" evidence="6">
    <location>
        <begin position="12"/>
        <end position="37"/>
    </location>
</feature>
<comment type="similarity">
    <text evidence="2 6">Belongs to the tetraspanin (TM4SF) family.</text>
</comment>
<dbReference type="InterPro" id="IPR018503">
    <property type="entry name" value="Tetraspanin_CS"/>
</dbReference>
<dbReference type="PANTHER" id="PTHR19282:SF527">
    <property type="entry name" value="TETRASPANIN"/>
    <property type="match status" value="1"/>
</dbReference>
<keyword evidence="4 6" id="KW-1133">Transmembrane helix</keyword>
<reference evidence="8" key="1">
    <citation type="submission" date="2025-08" db="UniProtKB">
        <authorList>
            <consortium name="RefSeq"/>
        </authorList>
    </citation>
    <scope>IDENTIFICATION</scope>
    <source>
        <tissue evidence="8">Muscle</tissue>
    </source>
</reference>
<evidence type="ECO:0000313" key="8">
    <source>
        <dbReference type="RefSeq" id="XP_022251053.1"/>
    </source>
</evidence>
<dbReference type="InterPro" id="IPR008952">
    <property type="entry name" value="Tetraspanin_EC2_sf"/>
</dbReference>
<gene>
    <name evidence="8" type="primary">LOC106467210</name>
</gene>
<evidence type="ECO:0000256" key="4">
    <source>
        <dbReference type="ARBA" id="ARBA00022989"/>
    </source>
</evidence>
<feature type="transmembrane region" description="Helical" evidence="6">
    <location>
        <begin position="49"/>
        <end position="71"/>
    </location>
</feature>
<feature type="transmembrane region" description="Helical" evidence="6">
    <location>
        <begin position="83"/>
        <end position="108"/>
    </location>
</feature>
<keyword evidence="5 6" id="KW-0472">Membrane</keyword>
<name>A0ABM1T597_LIMPO</name>
<comment type="subcellular location">
    <subcellularLocation>
        <location evidence="1 6">Membrane</location>
        <topology evidence="1 6">Multi-pass membrane protein</topology>
    </subcellularLocation>
</comment>
<comment type="caution">
    <text evidence="6">Lacks conserved residue(s) required for the propagation of feature annotation.</text>
</comment>
<evidence type="ECO:0000256" key="1">
    <source>
        <dbReference type="ARBA" id="ARBA00004141"/>
    </source>
</evidence>
<keyword evidence="7" id="KW-1185">Reference proteome</keyword>
<dbReference type="PROSITE" id="PS00421">
    <property type="entry name" value="TM4_1"/>
    <property type="match status" value="1"/>
</dbReference>
<dbReference type="PRINTS" id="PR00259">
    <property type="entry name" value="TMFOUR"/>
</dbReference>
<dbReference type="PIRSF" id="PIRSF002419">
    <property type="entry name" value="Tetraspanin"/>
    <property type="match status" value="1"/>
</dbReference>
<dbReference type="Proteomes" id="UP000694941">
    <property type="component" value="Unplaced"/>
</dbReference>
<dbReference type="PANTHER" id="PTHR19282">
    <property type="entry name" value="TETRASPANIN"/>
    <property type="match status" value="1"/>
</dbReference>
<dbReference type="Pfam" id="PF00335">
    <property type="entry name" value="Tetraspanin"/>
    <property type="match status" value="1"/>
</dbReference>
<evidence type="ECO:0000256" key="6">
    <source>
        <dbReference type="RuleBase" id="RU361218"/>
    </source>
</evidence>
<dbReference type="Gene3D" id="1.10.1450.10">
    <property type="entry name" value="Tetraspanin"/>
    <property type="match status" value="1"/>
</dbReference>
<evidence type="ECO:0000256" key="5">
    <source>
        <dbReference type="ARBA" id="ARBA00023136"/>
    </source>
</evidence>
<keyword evidence="3 6" id="KW-0812">Transmembrane</keyword>
<proteinExistence type="inferred from homology"/>
<dbReference type="InterPro" id="IPR000301">
    <property type="entry name" value="Tetraspanin_animals"/>
</dbReference>
<dbReference type="GeneID" id="106467210"/>
<evidence type="ECO:0000313" key="7">
    <source>
        <dbReference type="Proteomes" id="UP000694941"/>
    </source>
</evidence>
<evidence type="ECO:0000256" key="2">
    <source>
        <dbReference type="ARBA" id="ARBA00006840"/>
    </source>
</evidence>
<evidence type="ECO:0000256" key="3">
    <source>
        <dbReference type="ARBA" id="ARBA00022692"/>
    </source>
</evidence>
<dbReference type="InterPro" id="IPR018499">
    <property type="entry name" value="Tetraspanin/Peripherin"/>
</dbReference>
<dbReference type="SUPFAM" id="SSF48652">
    <property type="entry name" value="Tetraspanin"/>
    <property type="match status" value="1"/>
</dbReference>